<keyword evidence="2" id="KW-1185">Reference proteome</keyword>
<protein>
    <submittedName>
        <fullName evidence="1">Uncharacterized protein</fullName>
    </submittedName>
</protein>
<reference evidence="1" key="2">
    <citation type="submission" date="2013-09" db="EMBL/GenBank/DDBJ databases">
        <title>Draft genome sequence of Anaerotruncus colihominis(DSM 17241).</title>
        <authorList>
            <person name="Sudarsanam P."/>
            <person name="Ley R."/>
            <person name="Guruge J."/>
            <person name="Turnbaugh P.J."/>
            <person name="Mahowald M."/>
            <person name="Liep D."/>
            <person name="Gordon J."/>
        </authorList>
    </citation>
    <scope>NUCLEOTIDE SEQUENCE</scope>
    <source>
        <strain evidence="1">DSM 17241</strain>
    </source>
</reference>
<accession>B0PHP7</accession>
<evidence type="ECO:0000313" key="1">
    <source>
        <dbReference type="EMBL" id="EDS09015.1"/>
    </source>
</evidence>
<dbReference type="Proteomes" id="UP000003803">
    <property type="component" value="Unassembled WGS sequence"/>
</dbReference>
<name>B0PHP7_9FIRM</name>
<dbReference type="AlphaFoldDB" id="B0PHP7"/>
<organism evidence="1 2">
    <name type="scientific">Anaerotruncus colihominis DSM 17241</name>
    <dbReference type="NCBI Taxonomy" id="445972"/>
    <lineage>
        <taxon>Bacteria</taxon>
        <taxon>Bacillati</taxon>
        <taxon>Bacillota</taxon>
        <taxon>Clostridia</taxon>
        <taxon>Eubacteriales</taxon>
        <taxon>Oscillospiraceae</taxon>
        <taxon>Anaerotruncus</taxon>
    </lineage>
</organism>
<gene>
    <name evidence="1" type="ORF">ANACOL_04340</name>
</gene>
<proteinExistence type="predicted"/>
<comment type="caution">
    <text evidence="1">The sequence shown here is derived from an EMBL/GenBank/DDBJ whole genome shotgun (WGS) entry which is preliminary data.</text>
</comment>
<dbReference type="HOGENOM" id="CLU_3283927_0_0_9"/>
<reference evidence="1" key="1">
    <citation type="submission" date="2007-11" db="EMBL/GenBank/DDBJ databases">
        <authorList>
            <person name="Fulton L."/>
            <person name="Clifton S."/>
            <person name="Fulton B."/>
            <person name="Xu J."/>
            <person name="Minx P."/>
            <person name="Pepin K.H."/>
            <person name="Johnson M."/>
            <person name="Thiruvilangam P."/>
            <person name="Bhonagiri V."/>
            <person name="Nash W.E."/>
            <person name="Mardis E.R."/>
            <person name="Wilson R.K."/>
        </authorList>
    </citation>
    <scope>NUCLEOTIDE SEQUENCE [LARGE SCALE GENOMIC DNA]</scope>
    <source>
        <strain evidence="1">DSM 17241</strain>
    </source>
</reference>
<dbReference type="EMBL" id="ABGD02000034">
    <property type="protein sequence ID" value="EDS09015.1"/>
    <property type="molecule type" value="Genomic_DNA"/>
</dbReference>
<sequence>MAVCIFCLVGLHVFEIIDGMNEKRGLLIVWESSLFILQIH</sequence>
<evidence type="ECO:0000313" key="2">
    <source>
        <dbReference type="Proteomes" id="UP000003803"/>
    </source>
</evidence>